<feature type="compositionally biased region" description="Acidic residues" evidence="1">
    <location>
        <begin position="494"/>
        <end position="503"/>
    </location>
</feature>
<gene>
    <name evidence="2" type="ORF">H4219_002740</name>
</gene>
<evidence type="ECO:0000313" key="2">
    <source>
        <dbReference type="EMBL" id="KAJ1918183.1"/>
    </source>
</evidence>
<name>A0A9W7ZXG3_9FUNG</name>
<feature type="compositionally biased region" description="Basic and acidic residues" evidence="1">
    <location>
        <begin position="359"/>
        <end position="377"/>
    </location>
</feature>
<accession>A0A9W7ZXG3</accession>
<protein>
    <submittedName>
        <fullName evidence="2">Uncharacterized protein</fullName>
    </submittedName>
</protein>
<feature type="compositionally biased region" description="Polar residues" evidence="1">
    <location>
        <begin position="192"/>
        <end position="203"/>
    </location>
</feature>
<feature type="compositionally biased region" description="Polar residues" evidence="1">
    <location>
        <begin position="463"/>
        <end position="476"/>
    </location>
</feature>
<feature type="compositionally biased region" description="Polar residues" evidence="1">
    <location>
        <begin position="322"/>
        <end position="331"/>
    </location>
</feature>
<feature type="region of interest" description="Disordered" evidence="1">
    <location>
        <begin position="1"/>
        <end position="148"/>
    </location>
</feature>
<dbReference type="Proteomes" id="UP001150538">
    <property type="component" value="Unassembled WGS sequence"/>
</dbReference>
<feature type="compositionally biased region" description="Basic and acidic residues" evidence="1">
    <location>
        <begin position="480"/>
        <end position="493"/>
    </location>
</feature>
<reference evidence="2" key="1">
    <citation type="submission" date="2022-07" db="EMBL/GenBank/DDBJ databases">
        <title>Phylogenomic reconstructions and comparative analyses of Kickxellomycotina fungi.</title>
        <authorList>
            <person name="Reynolds N.K."/>
            <person name="Stajich J.E."/>
            <person name="Barry K."/>
            <person name="Grigoriev I.V."/>
            <person name="Crous P."/>
            <person name="Smith M.E."/>
        </authorList>
    </citation>
    <scope>NUCLEOTIDE SEQUENCE</scope>
    <source>
        <strain evidence="2">NBRC 100468</strain>
    </source>
</reference>
<dbReference type="AlphaFoldDB" id="A0A9W7ZXG3"/>
<sequence length="585" mass="62438">MGKGNKSKKKSSNKKSKSTSSSSNTPKASEPSPAVLAPPSQEQQQQQQQQQQKQPPVVPEKANPTADKEQAPGVENGPGEAPKDEKPLQDDGAVAEKVIVESNAGVPESLENKPPAELNGTTDSAPAPHDEKPEVPNTSAISDSQKYELSKIMDGQNLAVASAEGEQINVDVELQQSAETDDAQHTGIINKENGTAPMSQTLDESIVYDDKHKTGQSQEQAEDAGNGVIDPNTEESKDADDVCIIENDSTDTKAVKDVADGVQESPAESQDPKSNKAEQSSHVELEAPGQNTNGATEEPELVVGEQSNRPGSVEEDEGAKGQSVNLESASTLALEGGVSDQLTDSPLATADDDEVVLIAEKEESNATSDGHSEKYQIDDLNETDNLPTKEESEADAAVLLSEETEGAADHEVGQKSEPTNEEMSTQTWAEVASNPPADKSDVIPNEELASSLDRRYPKVIPEDTSSVVHNDPNSKVTLVKLEDGNREYDHEKEKEEEEEEEEERGQIQEEKKVTADKATRKETKDRKKGKSVSVPSSSLVSLRSIALVTSIISGSLSAYLFRLPGSNRGYALYSGVASGVLGIGL</sequence>
<organism evidence="2 3">
    <name type="scientific">Mycoemilia scoparia</name>
    <dbReference type="NCBI Taxonomy" id="417184"/>
    <lineage>
        <taxon>Eukaryota</taxon>
        <taxon>Fungi</taxon>
        <taxon>Fungi incertae sedis</taxon>
        <taxon>Zoopagomycota</taxon>
        <taxon>Kickxellomycotina</taxon>
        <taxon>Kickxellomycetes</taxon>
        <taxon>Kickxellales</taxon>
        <taxon>Kickxellaceae</taxon>
        <taxon>Mycoemilia</taxon>
    </lineage>
</organism>
<feature type="compositionally biased region" description="Basic and acidic residues" evidence="1">
    <location>
        <begin position="504"/>
        <end position="525"/>
    </location>
</feature>
<evidence type="ECO:0000313" key="3">
    <source>
        <dbReference type="Proteomes" id="UP001150538"/>
    </source>
</evidence>
<comment type="caution">
    <text evidence="2">The sequence shown here is derived from an EMBL/GenBank/DDBJ whole genome shotgun (WGS) entry which is preliminary data.</text>
</comment>
<feature type="compositionally biased region" description="Basic and acidic residues" evidence="1">
    <location>
        <begin position="270"/>
        <end position="285"/>
    </location>
</feature>
<keyword evidence="3" id="KW-1185">Reference proteome</keyword>
<feature type="region of interest" description="Disordered" evidence="1">
    <location>
        <begin position="171"/>
        <end position="534"/>
    </location>
</feature>
<dbReference type="EMBL" id="JANBPU010000051">
    <property type="protein sequence ID" value="KAJ1918183.1"/>
    <property type="molecule type" value="Genomic_DNA"/>
</dbReference>
<feature type="compositionally biased region" description="Basic and acidic residues" evidence="1">
    <location>
        <begin position="250"/>
        <end position="259"/>
    </location>
</feature>
<proteinExistence type="predicted"/>
<feature type="compositionally biased region" description="Basic residues" evidence="1">
    <location>
        <begin position="1"/>
        <end position="17"/>
    </location>
</feature>
<feature type="compositionally biased region" description="Low complexity" evidence="1">
    <location>
        <begin position="41"/>
        <end position="61"/>
    </location>
</feature>
<evidence type="ECO:0000256" key="1">
    <source>
        <dbReference type="SAM" id="MobiDB-lite"/>
    </source>
</evidence>